<dbReference type="InterPro" id="IPR010065">
    <property type="entry name" value="AA_ABC_transptr_permease_3TM"/>
</dbReference>
<keyword evidence="2 7" id="KW-0813">Transport</keyword>
<proteinExistence type="inferred from homology"/>
<sequence length="305" mass="34077">MYIAVWGSLGSFLLGLIVSIIRHYRIPVLAQVATAYIELSRNTPLLIQLFFLYFGLPRIGIVLSSEVCATLGLVFLGGSAMQDSGIQVLFQGNNLLRILQGLGVTIGISILSVLLSMMFGTVMGIIMTSHSRIIRFLTRLYLEFIRIMPQLVLLFIVYFGLARNFNINISGETSVIIVFTLWGTAEMGDLVRGAITSLPKHQFESGQALGLTNVQLYYHIIIPQVLRRLLPQAINLVTRMIKTTSLVVLIGVVEVTKVGQQIIDSNRLTIPTTSFWIYGTILILYFAVCYPISKLSTHLEKHWRN</sequence>
<evidence type="ECO:0000256" key="5">
    <source>
        <dbReference type="ARBA" id="ARBA00022989"/>
    </source>
</evidence>
<evidence type="ECO:0000256" key="6">
    <source>
        <dbReference type="ARBA" id="ARBA00023136"/>
    </source>
</evidence>
<keyword evidence="3" id="KW-1003">Cell membrane</keyword>
<evidence type="ECO:0000256" key="2">
    <source>
        <dbReference type="ARBA" id="ARBA00022448"/>
    </source>
</evidence>
<evidence type="ECO:0000256" key="3">
    <source>
        <dbReference type="ARBA" id="ARBA00022475"/>
    </source>
</evidence>
<dbReference type="FunFam" id="1.10.3720.10:FF:000110">
    <property type="entry name" value="Amino acid ABC transporter, permease protein"/>
    <property type="match status" value="1"/>
</dbReference>
<dbReference type="Proteomes" id="UP000048507">
    <property type="component" value="Unassembled WGS sequence"/>
</dbReference>
<dbReference type="PANTHER" id="PTHR30614:SF36">
    <property type="entry name" value="ABC TRANSPORTER MEMBRANE-SPANNING PERMEASE-GLUTAMINE TRANSPORT"/>
    <property type="match status" value="1"/>
</dbReference>
<comment type="similarity">
    <text evidence="7">Belongs to the binding-protein-dependent transport system permease family.</text>
</comment>
<dbReference type="Pfam" id="PF00528">
    <property type="entry name" value="BPD_transp_1"/>
    <property type="match status" value="1"/>
</dbReference>
<keyword evidence="4 7" id="KW-0812">Transmembrane</keyword>
<dbReference type="NCBIfam" id="TIGR01726">
    <property type="entry name" value="HEQRo_perm_3TM"/>
    <property type="match status" value="2"/>
</dbReference>
<organism evidence="8 9">
    <name type="scientific">Streptococcus pneumoniae</name>
    <dbReference type="NCBI Taxonomy" id="1313"/>
    <lineage>
        <taxon>Bacteria</taxon>
        <taxon>Bacillati</taxon>
        <taxon>Bacillota</taxon>
        <taxon>Bacilli</taxon>
        <taxon>Lactobacillales</taxon>
        <taxon>Streptococcaceae</taxon>
        <taxon>Streptococcus</taxon>
    </lineage>
</organism>
<feature type="transmembrane region" description="Helical" evidence="7">
    <location>
        <begin position="45"/>
        <end position="78"/>
    </location>
</feature>
<dbReference type="AlphaFoldDB" id="A0A0T8WN03"/>
<dbReference type="GO" id="GO:0006865">
    <property type="term" value="P:amino acid transport"/>
    <property type="evidence" value="ECO:0007669"/>
    <property type="project" value="UniProtKB-KW"/>
</dbReference>
<protein>
    <submittedName>
        <fullName evidence="8">Amino acid ABC transporter permease</fullName>
    </submittedName>
</protein>
<name>A0A0T8WN03_STREE</name>
<dbReference type="EMBL" id="CFFA01000026">
    <property type="protein sequence ID" value="CEX67041.1"/>
    <property type="molecule type" value="Genomic_DNA"/>
</dbReference>
<keyword evidence="5 7" id="KW-1133">Transmembrane helix</keyword>
<accession>A0A0T8WN03</accession>
<dbReference type="PANTHER" id="PTHR30614">
    <property type="entry name" value="MEMBRANE COMPONENT OF AMINO ACID ABC TRANSPORTER"/>
    <property type="match status" value="1"/>
</dbReference>
<keyword evidence="6 7" id="KW-0472">Membrane</keyword>
<evidence type="ECO:0000256" key="1">
    <source>
        <dbReference type="ARBA" id="ARBA00004651"/>
    </source>
</evidence>
<evidence type="ECO:0000256" key="4">
    <source>
        <dbReference type="ARBA" id="ARBA00022692"/>
    </source>
</evidence>
<feature type="transmembrane region" description="Helical" evidence="7">
    <location>
        <begin position="98"/>
        <end position="128"/>
    </location>
</feature>
<feature type="transmembrane region" description="Helical" evidence="7">
    <location>
        <begin position="140"/>
        <end position="161"/>
    </location>
</feature>
<feature type="transmembrane region" description="Helical" evidence="7">
    <location>
        <begin position="275"/>
        <end position="293"/>
    </location>
</feature>
<dbReference type="GO" id="GO:0043190">
    <property type="term" value="C:ATP-binding cassette (ABC) transporter complex"/>
    <property type="evidence" value="ECO:0007669"/>
    <property type="project" value="InterPro"/>
</dbReference>
<evidence type="ECO:0000313" key="9">
    <source>
        <dbReference type="Proteomes" id="UP000048507"/>
    </source>
</evidence>
<dbReference type="CDD" id="cd06261">
    <property type="entry name" value="TM_PBP2"/>
    <property type="match status" value="1"/>
</dbReference>
<feature type="transmembrane region" description="Helical" evidence="7">
    <location>
        <begin position="6"/>
        <end position="24"/>
    </location>
</feature>
<dbReference type="InterPro" id="IPR000515">
    <property type="entry name" value="MetI-like"/>
</dbReference>
<comment type="subcellular location">
    <subcellularLocation>
        <location evidence="1 7">Cell membrane</location>
        <topology evidence="1 7">Multi-pass membrane protein</topology>
    </subcellularLocation>
</comment>
<evidence type="ECO:0000256" key="7">
    <source>
        <dbReference type="RuleBase" id="RU363032"/>
    </source>
</evidence>
<evidence type="ECO:0000313" key="8">
    <source>
        <dbReference type="EMBL" id="CEX67041.1"/>
    </source>
</evidence>
<reference evidence="8 9" key="1">
    <citation type="submission" date="2015-03" db="EMBL/GenBank/DDBJ databases">
        <authorList>
            <consortium name="Pathogen Informatics"/>
            <person name="Murphy D."/>
        </authorList>
    </citation>
    <scope>NUCLEOTIDE SEQUENCE [LARGE SCALE GENOMIC DNA]</scope>
    <source>
        <strain evidence="9">type strain: N</strain>
    </source>
</reference>
<dbReference type="InterPro" id="IPR043429">
    <property type="entry name" value="ArtM/GltK/GlnP/TcyL/YhdX-like"/>
</dbReference>
<gene>
    <name evidence="8" type="primary">tcyB</name>
    <name evidence="8" type="ORF">ERS019209_01738</name>
</gene>
<dbReference type="SUPFAM" id="SSF161098">
    <property type="entry name" value="MetI-like"/>
    <property type="match status" value="2"/>
</dbReference>
<dbReference type="InterPro" id="IPR035906">
    <property type="entry name" value="MetI-like_sf"/>
</dbReference>
<comment type="caution">
    <text evidence="8">The sequence shown here is derived from an EMBL/GenBank/DDBJ whole genome shotgun (WGS) entry which is preliminary data.</text>
</comment>
<dbReference type="PROSITE" id="PS50928">
    <property type="entry name" value="ABC_TM1"/>
    <property type="match status" value="1"/>
</dbReference>
<dbReference type="GO" id="GO:0022857">
    <property type="term" value="F:transmembrane transporter activity"/>
    <property type="evidence" value="ECO:0007669"/>
    <property type="project" value="InterPro"/>
</dbReference>
<dbReference type="Gene3D" id="1.10.3720.10">
    <property type="entry name" value="MetI-like"/>
    <property type="match status" value="2"/>
</dbReference>